<feature type="region of interest" description="Disordered" evidence="1">
    <location>
        <begin position="52"/>
        <end position="76"/>
    </location>
</feature>
<evidence type="ECO:0000313" key="2">
    <source>
        <dbReference type="EMBL" id="KAJ1172667.1"/>
    </source>
</evidence>
<organism evidence="2 3">
    <name type="scientific">Pleurodeles waltl</name>
    <name type="common">Iberian ribbed newt</name>
    <dbReference type="NCBI Taxonomy" id="8319"/>
    <lineage>
        <taxon>Eukaryota</taxon>
        <taxon>Metazoa</taxon>
        <taxon>Chordata</taxon>
        <taxon>Craniata</taxon>
        <taxon>Vertebrata</taxon>
        <taxon>Euteleostomi</taxon>
        <taxon>Amphibia</taxon>
        <taxon>Batrachia</taxon>
        <taxon>Caudata</taxon>
        <taxon>Salamandroidea</taxon>
        <taxon>Salamandridae</taxon>
        <taxon>Pleurodelinae</taxon>
        <taxon>Pleurodeles</taxon>
    </lineage>
</organism>
<feature type="compositionally biased region" description="Polar residues" evidence="1">
    <location>
        <begin position="64"/>
        <end position="76"/>
    </location>
</feature>
<dbReference type="Proteomes" id="UP001066276">
    <property type="component" value="Chromosome 4_1"/>
</dbReference>
<accession>A0AAV7T9Y0</accession>
<keyword evidence="3" id="KW-1185">Reference proteome</keyword>
<gene>
    <name evidence="2" type="ORF">NDU88_004511</name>
</gene>
<dbReference type="EMBL" id="JANPWB010000007">
    <property type="protein sequence ID" value="KAJ1172667.1"/>
    <property type="molecule type" value="Genomic_DNA"/>
</dbReference>
<comment type="caution">
    <text evidence="2">The sequence shown here is derived from an EMBL/GenBank/DDBJ whole genome shotgun (WGS) entry which is preliminary data.</text>
</comment>
<proteinExistence type="predicted"/>
<evidence type="ECO:0000256" key="1">
    <source>
        <dbReference type="SAM" id="MobiDB-lite"/>
    </source>
</evidence>
<name>A0AAV7T9Y0_PLEWA</name>
<reference evidence="2" key="1">
    <citation type="journal article" date="2022" name="bioRxiv">
        <title>Sequencing and chromosome-scale assembly of the giantPleurodeles waltlgenome.</title>
        <authorList>
            <person name="Brown T."/>
            <person name="Elewa A."/>
            <person name="Iarovenko S."/>
            <person name="Subramanian E."/>
            <person name="Araus A.J."/>
            <person name="Petzold A."/>
            <person name="Susuki M."/>
            <person name="Suzuki K.-i.T."/>
            <person name="Hayashi T."/>
            <person name="Toyoda A."/>
            <person name="Oliveira C."/>
            <person name="Osipova E."/>
            <person name="Leigh N.D."/>
            <person name="Simon A."/>
            <person name="Yun M.H."/>
        </authorList>
    </citation>
    <scope>NUCLEOTIDE SEQUENCE</scope>
    <source>
        <strain evidence="2">20211129_DDA</strain>
        <tissue evidence="2">Liver</tissue>
    </source>
</reference>
<protein>
    <submittedName>
        <fullName evidence="2">Uncharacterized protein</fullName>
    </submittedName>
</protein>
<dbReference type="AlphaFoldDB" id="A0AAV7T9Y0"/>
<sequence>MGLARGVGMGLALKVEGVGLAWDEDGVGLGFAAGAVDITVAEVAIDQNDWLQDPNAPSLKPLPSGTSSLVPQQLMQ</sequence>
<evidence type="ECO:0000313" key="3">
    <source>
        <dbReference type="Proteomes" id="UP001066276"/>
    </source>
</evidence>